<proteinExistence type="predicted"/>
<organism evidence="2 3">
    <name type="scientific">Collibacillus ludicampi</name>
    <dbReference type="NCBI Taxonomy" id="2771369"/>
    <lineage>
        <taxon>Bacteria</taxon>
        <taxon>Bacillati</taxon>
        <taxon>Bacillota</taxon>
        <taxon>Bacilli</taxon>
        <taxon>Bacillales</taxon>
        <taxon>Alicyclobacillaceae</taxon>
        <taxon>Collibacillus</taxon>
    </lineage>
</organism>
<dbReference type="EMBL" id="BOQE01000001">
    <property type="protein sequence ID" value="GIM47258.1"/>
    <property type="molecule type" value="Genomic_DNA"/>
</dbReference>
<evidence type="ECO:0000313" key="2">
    <source>
        <dbReference type="EMBL" id="GIM47258.1"/>
    </source>
</evidence>
<dbReference type="RefSeq" id="WP_282200272.1">
    <property type="nucleotide sequence ID" value="NZ_BOQE01000001.1"/>
</dbReference>
<accession>A0AAV4LHL0</accession>
<dbReference type="Proteomes" id="UP001057291">
    <property type="component" value="Unassembled WGS sequence"/>
</dbReference>
<keyword evidence="1" id="KW-0175">Coiled coil</keyword>
<comment type="caution">
    <text evidence="2">The sequence shown here is derived from an EMBL/GenBank/DDBJ whole genome shotgun (WGS) entry which is preliminary data.</text>
</comment>
<dbReference type="AlphaFoldDB" id="A0AAV4LHL0"/>
<gene>
    <name evidence="2" type="ORF">DNHGIG_28070</name>
</gene>
<reference evidence="2" key="1">
    <citation type="journal article" date="2023" name="Int. J. Syst. Evol. Microbiol.">
        <title>Collibacillus ludicampi gen. nov., sp. nov., a new soil bacterium of the family Alicyclobacillaceae.</title>
        <authorList>
            <person name="Jojima T."/>
            <person name="Ioku Y."/>
            <person name="Fukuta Y."/>
            <person name="Shirasaka N."/>
            <person name="Matsumura Y."/>
            <person name="Mori M."/>
        </authorList>
    </citation>
    <scope>NUCLEOTIDE SEQUENCE</scope>
    <source>
        <strain evidence="2">TP075</strain>
    </source>
</reference>
<protein>
    <recommendedName>
        <fullName evidence="4">Transposase</fullName>
    </recommendedName>
</protein>
<feature type="coiled-coil region" evidence="1">
    <location>
        <begin position="22"/>
        <end position="49"/>
    </location>
</feature>
<sequence length="76" mass="9237">MPGPVEERLIEEIYGLFKHRIIKENDRLLNEMMSETKRLEKKLDDLLWELKHLGRAKSYKAKKRPREKHGKPKLWI</sequence>
<evidence type="ECO:0000256" key="1">
    <source>
        <dbReference type="SAM" id="Coils"/>
    </source>
</evidence>
<evidence type="ECO:0000313" key="3">
    <source>
        <dbReference type="Proteomes" id="UP001057291"/>
    </source>
</evidence>
<name>A0AAV4LHL0_9BACL</name>
<keyword evidence="3" id="KW-1185">Reference proteome</keyword>
<evidence type="ECO:0008006" key="4">
    <source>
        <dbReference type="Google" id="ProtNLM"/>
    </source>
</evidence>